<evidence type="ECO:0000259" key="4">
    <source>
        <dbReference type="PROSITE" id="PS50208"/>
    </source>
</evidence>
<dbReference type="SMART" id="SM00115">
    <property type="entry name" value="CASc"/>
    <property type="match status" value="1"/>
</dbReference>
<dbReference type="InterPro" id="IPR052039">
    <property type="entry name" value="Caspase-related_regulators"/>
</dbReference>
<dbReference type="Proteomes" id="UP000076962">
    <property type="component" value="Unassembled WGS sequence"/>
</dbReference>
<reference evidence="5 6" key="1">
    <citation type="submission" date="2016-05" db="EMBL/GenBank/DDBJ databases">
        <title>Single-cell genome of chain-forming Candidatus Thiomargarita nelsonii and comparison to other large sulfur-oxidizing bacteria.</title>
        <authorList>
            <person name="Winkel M."/>
            <person name="Salman V."/>
            <person name="Woyke T."/>
            <person name="Schulz-Vogt H."/>
            <person name="Richter M."/>
            <person name="Flood B."/>
            <person name="Bailey J."/>
            <person name="Amann R."/>
            <person name="Mussmann M."/>
        </authorList>
    </citation>
    <scope>NUCLEOTIDE SEQUENCE [LARGE SCALE GENOMIC DNA]</scope>
    <source>
        <strain evidence="5 6">THI036</strain>
    </source>
</reference>
<dbReference type="InterPro" id="IPR029030">
    <property type="entry name" value="Caspase-like_dom_sf"/>
</dbReference>
<feature type="domain" description="Caspase family p20" evidence="4">
    <location>
        <begin position="1"/>
        <end position="73"/>
    </location>
</feature>
<evidence type="ECO:0000256" key="3">
    <source>
        <dbReference type="SAM" id="Phobius"/>
    </source>
</evidence>
<proteinExistence type="inferred from homology"/>
<dbReference type="InterPro" id="IPR001309">
    <property type="entry name" value="Pept_C14_p20"/>
</dbReference>
<dbReference type="AlphaFoldDB" id="A0A176RX40"/>
<keyword evidence="3" id="KW-0472">Membrane</keyword>
<dbReference type="PATRIC" id="fig|1003181.4.peg.5305"/>
<accession>A0A176RX40</accession>
<dbReference type="SUPFAM" id="SSF52129">
    <property type="entry name" value="Caspase-like"/>
    <property type="match status" value="1"/>
</dbReference>
<dbReference type="InterPro" id="IPR015917">
    <property type="entry name" value="Pept_C14A"/>
</dbReference>
<dbReference type="GO" id="GO:0006508">
    <property type="term" value="P:proteolysis"/>
    <property type="evidence" value="ECO:0007669"/>
    <property type="project" value="InterPro"/>
</dbReference>
<sequence length="387" mass="43136">MIGNGDYKNVPSLDNPVNDANDMAEVLKTLGFEVILKLNASKRTIKNAVREFGQRLQSGDVALFYYSGHGLQSNNRNYLVPPEADIRDSSDIEFESFDASYVLRKMEIVNSEGVNIVILDACRDNPFQSNIKNLKKGLAEIKGDMGFLIAYATAPDMPSYGNSKKRNSIYTAYLLSALRDKKKVSMSVLDLLTEVTKQVVAETRKAQVPWYSTSLTERFCFVDCGGHWCPECPEMLQVCERHFQAHRLIISEMGGTVLACYKEVLEKEPSNTEALAGLDKIAARYVTWIKEALDRGQKDKAKWYFENLRQVNPELPILAALEERIYPKSLPITPSQVDTSPSVETPSPSNSSNLGPERIGVWQAIVAAVILLLAGINQNTALRLACF</sequence>
<dbReference type="InterPro" id="IPR011600">
    <property type="entry name" value="Pept_C14_caspase"/>
</dbReference>
<dbReference type="EMBL" id="LUTY01002492">
    <property type="protein sequence ID" value="OAD20289.1"/>
    <property type="molecule type" value="Genomic_DNA"/>
</dbReference>
<dbReference type="PROSITE" id="PS50208">
    <property type="entry name" value="CASPASE_P20"/>
    <property type="match status" value="1"/>
</dbReference>
<evidence type="ECO:0000256" key="2">
    <source>
        <dbReference type="SAM" id="MobiDB-lite"/>
    </source>
</evidence>
<gene>
    <name evidence="5" type="ORF">THIOM_004027</name>
</gene>
<evidence type="ECO:0000313" key="5">
    <source>
        <dbReference type="EMBL" id="OAD20289.1"/>
    </source>
</evidence>
<dbReference type="GO" id="GO:0004197">
    <property type="term" value="F:cysteine-type endopeptidase activity"/>
    <property type="evidence" value="ECO:0007669"/>
    <property type="project" value="InterPro"/>
</dbReference>
<evidence type="ECO:0000313" key="6">
    <source>
        <dbReference type="Proteomes" id="UP000076962"/>
    </source>
</evidence>
<keyword evidence="3" id="KW-0812">Transmembrane</keyword>
<dbReference type="PANTHER" id="PTHR22576">
    <property type="entry name" value="MUCOSA ASSOCIATED LYMPHOID TISSUE LYMPHOMA TRANSLOCATION PROTEIN 1/PARACASPASE"/>
    <property type="match status" value="1"/>
</dbReference>
<feature type="region of interest" description="Disordered" evidence="2">
    <location>
        <begin position="332"/>
        <end position="354"/>
    </location>
</feature>
<dbReference type="Gene3D" id="3.40.50.1460">
    <property type="match status" value="1"/>
</dbReference>
<keyword evidence="6" id="KW-1185">Reference proteome</keyword>
<comment type="similarity">
    <text evidence="1">Belongs to the peptidase C14A family.</text>
</comment>
<comment type="caution">
    <text evidence="5">The sequence shown here is derived from an EMBL/GenBank/DDBJ whole genome shotgun (WGS) entry which is preliminary data.</text>
</comment>
<organism evidence="5 6">
    <name type="scientific">Candidatus Thiomargarita nelsonii</name>
    <dbReference type="NCBI Taxonomy" id="1003181"/>
    <lineage>
        <taxon>Bacteria</taxon>
        <taxon>Pseudomonadati</taxon>
        <taxon>Pseudomonadota</taxon>
        <taxon>Gammaproteobacteria</taxon>
        <taxon>Thiotrichales</taxon>
        <taxon>Thiotrichaceae</taxon>
        <taxon>Thiomargarita</taxon>
    </lineage>
</organism>
<name>A0A176RX40_9GAMM</name>
<dbReference type="PANTHER" id="PTHR22576:SF37">
    <property type="entry name" value="MUCOSA-ASSOCIATED LYMPHOID TISSUE LYMPHOMA TRANSLOCATION PROTEIN 1"/>
    <property type="match status" value="1"/>
</dbReference>
<feature type="transmembrane region" description="Helical" evidence="3">
    <location>
        <begin position="359"/>
        <end position="376"/>
    </location>
</feature>
<dbReference type="Pfam" id="PF00656">
    <property type="entry name" value="Peptidase_C14"/>
    <property type="match status" value="1"/>
</dbReference>
<evidence type="ECO:0000256" key="1">
    <source>
        <dbReference type="ARBA" id="ARBA00010134"/>
    </source>
</evidence>
<protein>
    <submittedName>
        <fullName evidence="5">Peptidase C14 caspase catalytic subunit p20</fullName>
    </submittedName>
</protein>
<keyword evidence="3" id="KW-1133">Transmembrane helix</keyword>